<accession>T1L374</accession>
<keyword evidence="1" id="KW-0238">DNA-binding</keyword>
<dbReference type="KEGG" id="tut:107369874"/>
<dbReference type="OMA" id="QFANIPI"/>
<evidence type="ECO:0000256" key="3">
    <source>
        <dbReference type="SAM" id="Coils"/>
    </source>
</evidence>
<reference evidence="5" key="1">
    <citation type="submission" date="2011-08" db="EMBL/GenBank/DDBJ databases">
        <authorList>
            <person name="Rombauts S."/>
        </authorList>
    </citation>
    <scope>NUCLEOTIDE SEQUENCE</scope>
    <source>
        <strain evidence="5">London</strain>
    </source>
</reference>
<dbReference type="GO" id="GO:0005634">
    <property type="term" value="C:nucleus"/>
    <property type="evidence" value="ECO:0007669"/>
    <property type="project" value="TreeGrafter"/>
</dbReference>
<feature type="coiled-coil region" evidence="3">
    <location>
        <begin position="68"/>
        <end position="109"/>
    </location>
</feature>
<name>T1L374_TETUR</name>
<gene>
    <name evidence="4" type="primary">107369874</name>
</gene>
<dbReference type="Proteomes" id="UP000015104">
    <property type="component" value="Unassembled WGS sequence"/>
</dbReference>
<dbReference type="GO" id="GO:0010468">
    <property type="term" value="P:regulation of gene expression"/>
    <property type="evidence" value="ECO:0007669"/>
    <property type="project" value="TreeGrafter"/>
</dbReference>
<dbReference type="EMBL" id="CAEY01001013">
    <property type="status" value="NOT_ANNOTATED_CDS"/>
    <property type="molecule type" value="Genomic_DNA"/>
</dbReference>
<evidence type="ECO:0000256" key="2">
    <source>
        <dbReference type="ARBA" id="ARBA00023242"/>
    </source>
</evidence>
<dbReference type="GO" id="GO:0003677">
    <property type="term" value="F:DNA binding"/>
    <property type="evidence" value="ECO:0007669"/>
    <property type="project" value="UniProtKB-KW"/>
</dbReference>
<dbReference type="InterPro" id="IPR051965">
    <property type="entry name" value="ChromReg_NeuronalGeneExpr"/>
</dbReference>
<keyword evidence="3" id="KW-0175">Coiled coil</keyword>
<protein>
    <submittedName>
        <fullName evidence="4">Uncharacterized protein</fullName>
    </submittedName>
</protein>
<sequence length="190" mass="21819">MDQQNLTYQDLKACRNSSTLIPMLKDMDTPSTLYHVRDNINEFSTSETNVIVSPLDIPIFTEEFLDHNKARESELRQLRKVNTDYEEQNAILSKHIENMKAAIEKLEVESVQRKATNKSLDEHLTKLRSLIVAQFSNFPIPGTTETVNPDNVEHYLQNLADKVTKDVKVNKECDVIVDKVRKIVTQMDAT</sequence>
<proteinExistence type="predicted"/>
<keyword evidence="5" id="KW-1185">Reference proteome</keyword>
<dbReference type="PANTHER" id="PTHR46040:SF3">
    <property type="entry name" value="HIGH MOBILITY GROUP PROTEIN 2"/>
    <property type="match status" value="1"/>
</dbReference>
<evidence type="ECO:0000256" key="1">
    <source>
        <dbReference type="ARBA" id="ARBA00023125"/>
    </source>
</evidence>
<dbReference type="EnsemblMetazoa" id="tetur35g00480.1">
    <property type="protein sequence ID" value="tetur35g00480.1"/>
    <property type="gene ID" value="tetur35g00480"/>
</dbReference>
<dbReference type="STRING" id="32264.T1L374"/>
<dbReference type="OrthoDB" id="3213154at2759"/>
<evidence type="ECO:0000313" key="5">
    <source>
        <dbReference type="Proteomes" id="UP000015104"/>
    </source>
</evidence>
<dbReference type="AlphaFoldDB" id="T1L374"/>
<keyword evidence="2" id="KW-0539">Nucleus</keyword>
<reference evidence="4" key="2">
    <citation type="submission" date="2015-06" db="UniProtKB">
        <authorList>
            <consortium name="EnsemblMetazoa"/>
        </authorList>
    </citation>
    <scope>IDENTIFICATION</scope>
</reference>
<evidence type="ECO:0000313" key="4">
    <source>
        <dbReference type="EnsemblMetazoa" id="tetur35g00480.1"/>
    </source>
</evidence>
<organism evidence="4 5">
    <name type="scientific">Tetranychus urticae</name>
    <name type="common">Two-spotted spider mite</name>
    <dbReference type="NCBI Taxonomy" id="32264"/>
    <lineage>
        <taxon>Eukaryota</taxon>
        <taxon>Metazoa</taxon>
        <taxon>Ecdysozoa</taxon>
        <taxon>Arthropoda</taxon>
        <taxon>Chelicerata</taxon>
        <taxon>Arachnida</taxon>
        <taxon>Acari</taxon>
        <taxon>Acariformes</taxon>
        <taxon>Trombidiformes</taxon>
        <taxon>Prostigmata</taxon>
        <taxon>Eleutherengona</taxon>
        <taxon>Raphignathae</taxon>
        <taxon>Tetranychoidea</taxon>
        <taxon>Tetranychidae</taxon>
        <taxon>Tetranychus</taxon>
    </lineage>
</organism>
<dbReference type="HOGENOM" id="CLU_1429747_0_0_1"/>
<dbReference type="PANTHER" id="PTHR46040">
    <property type="entry name" value="HIGH MOBILITY GROUP PROTEIN 2"/>
    <property type="match status" value="1"/>
</dbReference>
<dbReference type="eggNOG" id="KOG0381">
    <property type="taxonomic scope" value="Eukaryota"/>
</dbReference>